<accession>A0ABV8NM89</accession>
<dbReference type="Gene3D" id="3.40.50.620">
    <property type="entry name" value="HUPs"/>
    <property type="match status" value="1"/>
</dbReference>
<evidence type="ECO:0000313" key="3">
    <source>
        <dbReference type="EMBL" id="MFC4197093.1"/>
    </source>
</evidence>
<evidence type="ECO:0000259" key="2">
    <source>
        <dbReference type="Pfam" id="PF00582"/>
    </source>
</evidence>
<organism evidence="3 4">
    <name type="scientific">Pedobacter jamesrossensis</name>
    <dbReference type="NCBI Taxonomy" id="1908238"/>
    <lineage>
        <taxon>Bacteria</taxon>
        <taxon>Pseudomonadati</taxon>
        <taxon>Bacteroidota</taxon>
        <taxon>Sphingobacteriia</taxon>
        <taxon>Sphingobacteriales</taxon>
        <taxon>Sphingobacteriaceae</taxon>
        <taxon>Pedobacter</taxon>
    </lineage>
</organism>
<dbReference type="InterPro" id="IPR006015">
    <property type="entry name" value="Universal_stress_UspA"/>
</dbReference>
<reference evidence="4" key="1">
    <citation type="journal article" date="2019" name="Int. J. Syst. Evol. Microbiol.">
        <title>The Global Catalogue of Microorganisms (GCM) 10K type strain sequencing project: providing services to taxonomists for standard genome sequencing and annotation.</title>
        <authorList>
            <consortium name="The Broad Institute Genomics Platform"/>
            <consortium name="The Broad Institute Genome Sequencing Center for Infectious Disease"/>
            <person name="Wu L."/>
            <person name="Ma J."/>
        </authorList>
    </citation>
    <scope>NUCLEOTIDE SEQUENCE [LARGE SCALE GENOMIC DNA]</scope>
    <source>
        <strain evidence="4">CCM 8689</strain>
    </source>
</reference>
<evidence type="ECO:0000256" key="1">
    <source>
        <dbReference type="ARBA" id="ARBA00008791"/>
    </source>
</evidence>
<comment type="similarity">
    <text evidence="1">Belongs to the universal stress protein A family.</text>
</comment>
<proteinExistence type="inferred from homology"/>
<dbReference type="RefSeq" id="WP_378960466.1">
    <property type="nucleotide sequence ID" value="NZ_JBHRXC010000016.1"/>
</dbReference>
<evidence type="ECO:0000313" key="4">
    <source>
        <dbReference type="Proteomes" id="UP001595792"/>
    </source>
</evidence>
<dbReference type="PRINTS" id="PR01438">
    <property type="entry name" value="UNVRSLSTRESS"/>
</dbReference>
<comment type="caution">
    <text evidence="3">The sequence shown here is derived from an EMBL/GenBank/DDBJ whole genome shotgun (WGS) entry which is preliminary data.</text>
</comment>
<keyword evidence="4" id="KW-1185">Reference proteome</keyword>
<dbReference type="InterPro" id="IPR006016">
    <property type="entry name" value="UspA"/>
</dbReference>
<feature type="domain" description="UspA" evidence="2">
    <location>
        <begin position="1"/>
        <end position="148"/>
    </location>
</feature>
<dbReference type="InterPro" id="IPR014729">
    <property type="entry name" value="Rossmann-like_a/b/a_fold"/>
</dbReference>
<dbReference type="EMBL" id="JBHSBY010000101">
    <property type="protein sequence ID" value="MFC4197093.1"/>
    <property type="molecule type" value="Genomic_DNA"/>
</dbReference>
<dbReference type="Proteomes" id="UP001595792">
    <property type="component" value="Unassembled WGS sequence"/>
</dbReference>
<protein>
    <submittedName>
        <fullName evidence="3">Universal stress protein</fullName>
    </submittedName>
</protein>
<sequence length="280" mass="31902">MKTILIPVDFSVPSYHAVDYAADLANDRGFEHIILVANCIASPLLELWNSQGDVYEARKEMRRTKFSLNTQLLNLKARLEKRLHPNIIIDVKLMECYNISAICKLATKETVDLVLIGSNNSKMGTESVIGNQIINICKTITVPIMIVPPGSNYQSITHAVVSFDHQSSTEVYYMDRLRHLQHNKNPTPSDRANPGYHPAAILPESKNYDLLNSILKSFRYYLYEKEAYDQQIGLIKFADSYYSQLIIAMPGNERFFFSLTHRHISEELVVNGHKPMLVLV</sequence>
<name>A0ABV8NM89_9SPHI</name>
<dbReference type="Pfam" id="PF00582">
    <property type="entry name" value="Usp"/>
    <property type="match status" value="1"/>
</dbReference>
<dbReference type="SUPFAM" id="SSF52402">
    <property type="entry name" value="Adenine nucleotide alpha hydrolases-like"/>
    <property type="match status" value="1"/>
</dbReference>
<gene>
    <name evidence="3" type="ORF">ACFOUY_10315</name>
</gene>